<dbReference type="RefSeq" id="WP_200615645.1">
    <property type="nucleotide sequence ID" value="NZ_CP071518.1"/>
</dbReference>
<keyword evidence="3" id="KW-0255">Endonuclease</keyword>
<dbReference type="GO" id="GO:0009307">
    <property type="term" value="P:DNA restriction-modification system"/>
    <property type="evidence" value="ECO:0007669"/>
    <property type="project" value="InterPro"/>
</dbReference>
<dbReference type="GO" id="GO:0003677">
    <property type="term" value="F:DNA binding"/>
    <property type="evidence" value="ECO:0007669"/>
    <property type="project" value="InterPro"/>
</dbReference>
<dbReference type="InterPro" id="IPR052906">
    <property type="entry name" value="Type_IV_Methyl-Rstrct_Enzyme"/>
</dbReference>
<feature type="domain" description="Restriction endonuclease type IV Mrr" evidence="2">
    <location>
        <begin position="41"/>
        <end position="148"/>
    </location>
</feature>
<accession>A0A974XXV7</accession>
<evidence type="ECO:0000256" key="1">
    <source>
        <dbReference type="SAM" id="Phobius"/>
    </source>
</evidence>
<dbReference type="InterPro" id="IPR007560">
    <property type="entry name" value="Restrct_endonuc_IV_Mrr"/>
</dbReference>
<gene>
    <name evidence="3" type="ORF">I8J32_013820</name>
</gene>
<evidence type="ECO:0000313" key="4">
    <source>
        <dbReference type="Proteomes" id="UP000639274"/>
    </source>
</evidence>
<sequence>MVVPLLIAIGLAVLAGGAATFWLWGVQRQRLERAEGLTLLSAMRWREFSKIVVDGLRARGFEPETAEDAAERGQDSVIHLRRDGREWLLACKQGVNYRVTPVVIGDVTDAVRFHGADGGVVATPGTADSDARRLATGRVELVDGEELWPLVRLQLAASVREELSNKSRKVVMRQSVLAWVAALALGLFVGMMMPRAPAQVDPQVDATGPTPTAPRVAGQDAPLVAAPATEEERRTEVTRMVGTLPGVERAMWSTRSTLMVFLVDENADPVNGICSVLKKYEDLRTSRLHLQPPTGSSRPARFLQCATF</sequence>
<dbReference type="Pfam" id="PF04471">
    <property type="entry name" value="Mrr_cat"/>
    <property type="match status" value="1"/>
</dbReference>
<dbReference type="EMBL" id="CP071518">
    <property type="protein sequence ID" value="QSX77792.1"/>
    <property type="molecule type" value="Genomic_DNA"/>
</dbReference>
<dbReference type="Proteomes" id="UP000639274">
    <property type="component" value="Chromosome"/>
</dbReference>
<proteinExistence type="predicted"/>
<evidence type="ECO:0000259" key="2">
    <source>
        <dbReference type="Pfam" id="PF04471"/>
    </source>
</evidence>
<keyword evidence="3" id="KW-0540">Nuclease</keyword>
<keyword evidence="1" id="KW-0812">Transmembrane</keyword>
<dbReference type="AlphaFoldDB" id="A0A974XXV7"/>
<dbReference type="PANTHER" id="PTHR30015">
    <property type="entry name" value="MRR RESTRICTION SYSTEM PROTEIN"/>
    <property type="match status" value="1"/>
</dbReference>
<dbReference type="KEGG" id="lsf:I8J32_013820"/>
<evidence type="ECO:0000313" key="3">
    <source>
        <dbReference type="EMBL" id="QSX77792.1"/>
    </source>
</evidence>
<reference evidence="3 4" key="1">
    <citation type="submission" date="2021-03" db="EMBL/GenBank/DDBJ databases">
        <title>Lysobacter sp. nov. isolated from soil of gangwondo yeongwol, south Korea.</title>
        <authorList>
            <person name="Kim K.R."/>
            <person name="Kim K.H."/>
            <person name="Jeon C.O."/>
        </authorList>
    </citation>
    <scope>NUCLEOTIDE SEQUENCE [LARGE SCALE GENOMIC DNA]</scope>
    <source>
        <strain evidence="3 4">R19</strain>
    </source>
</reference>
<feature type="transmembrane region" description="Helical" evidence="1">
    <location>
        <begin position="176"/>
        <end position="193"/>
    </location>
</feature>
<dbReference type="GO" id="GO:0015666">
    <property type="term" value="F:restriction endodeoxyribonuclease activity"/>
    <property type="evidence" value="ECO:0007669"/>
    <property type="project" value="TreeGrafter"/>
</dbReference>
<dbReference type="PANTHER" id="PTHR30015:SF7">
    <property type="entry name" value="TYPE IV METHYL-DIRECTED RESTRICTION ENZYME ECOKMRR"/>
    <property type="match status" value="1"/>
</dbReference>
<organism evidence="3 4">
    <name type="scientific">Agrilutibacter solisilvae</name>
    <dbReference type="NCBI Taxonomy" id="2763317"/>
    <lineage>
        <taxon>Bacteria</taxon>
        <taxon>Pseudomonadati</taxon>
        <taxon>Pseudomonadota</taxon>
        <taxon>Gammaproteobacteria</taxon>
        <taxon>Lysobacterales</taxon>
        <taxon>Lysobacteraceae</taxon>
        <taxon>Agrilutibacter</taxon>
    </lineage>
</organism>
<keyword evidence="1" id="KW-1133">Transmembrane helix</keyword>
<keyword evidence="3" id="KW-0378">Hydrolase</keyword>
<keyword evidence="1" id="KW-0472">Membrane</keyword>
<feature type="transmembrane region" description="Helical" evidence="1">
    <location>
        <begin position="6"/>
        <end position="24"/>
    </location>
</feature>
<name>A0A974XXV7_9GAMM</name>
<keyword evidence="4" id="KW-1185">Reference proteome</keyword>
<protein>
    <submittedName>
        <fullName evidence="3">Restriction endonuclease</fullName>
    </submittedName>
</protein>